<organism evidence="1 2">
    <name type="scientific">Streptomyces cyaneofuscatus</name>
    <dbReference type="NCBI Taxonomy" id="66883"/>
    <lineage>
        <taxon>Bacteria</taxon>
        <taxon>Bacillati</taxon>
        <taxon>Actinomycetota</taxon>
        <taxon>Actinomycetes</taxon>
        <taxon>Kitasatosporales</taxon>
        <taxon>Streptomycetaceae</taxon>
        <taxon>Streptomyces</taxon>
    </lineage>
</organism>
<proteinExistence type="predicted"/>
<dbReference type="RefSeq" id="WP_326707938.1">
    <property type="nucleotide sequence ID" value="NZ_CP108861.1"/>
</dbReference>
<sequence>MHEDELPAGSDAQQVEACVLPLLADLISGHSAHFLARSALTAPVVLAGLGIAVHHTTP</sequence>
<protein>
    <submittedName>
        <fullName evidence="1">Uncharacterized protein</fullName>
    </submittedName>
</protein>
<reference evidence="1 2" key="1">
    <citation type="submission" date="2022-10" db="EMBL/GenBank/DDBJ databases">
        <title>The complete genomes of actinobacterial strains from the NBC collection.</title>
        <authorList>
            <person name="Joergensen T.S."/>
            <person name="Alvarez Arevalo M."/>
            <person name="Sterndorff E.B."/>
            <person name="Faurdal D."/>
            <person name="Vuksanovic O."/>
            <person name="Mourched A.-S."/>
            <person name="Charusanti P."/>
            <person name="Shaw S."/>
            <person name="Blin K."/>
            <person name="Weber T."/>
        </authorList>
    </citation>
    <scope>NUCLEOTIDE SEQUENCE [LARGE SCALE GENOMIC DNA]</scope>
    <source>
        <strain evidence="1 2">NBC 01792</strain>
    </source>
</reference>
<dbReference type="EMBL" id="CP109083">
    <property type="protein sequence ID" value="WSB12596.1"/>
    <property type="molecule type" value="Genomic_DNA"/>
</dbReference>
<name>A0ABZ1F822_9ACTN</name>
<evidence type="ECO:0000313" key="1">
    <source>
        <dbReference type="EMBL" id="WSB12596.1"/>
    </source>
</evidence>
<dbReference type="Proteomes" id="UP001356428">
    <property type="component" value="Chromosome"/>
</dbReference>
<evidence type="ECO:0000313" key="2">
    <source>
        <dbReference type="Proteomes" id="UP001356428"/>
    </source>
</evidence>
<gene>
    <name evidence="1" type="ORF">OG849_31495</name>
</gene>
<keyword evidence="2" id="KW-1185">Reference proteome</keyword>
<accession>A0ABZ1F822</accession>